<sequence>MNLDVVFPKSTELKKYIKYFLFIKNDQINYNRKHVSYPNTNCCLGLLKGSKLITVSKNEYKITDSDGFYSYLTGIYEQPKTFHYIGKFDEICIDFEPLGIEALTGIKVSNLKFIDEVVENQFNSSWKEIYNFIYATDNISLRAELLEDFFLKKISLNHRDKFIPFNEIFVNKISYLQNEFNLSYRSIHRLYKDNLGLSPKQFMNILRFRSIIQNNKHKNGHMLDLNYGYYDQSHLIREFKTFTNLTPRQFTQRVSSIESAVWMEIQ</sequence>
<keyword evidence="3" id="KW-0804">Transcription</keyword>
<dbReference type="PANTHER" id="PTHR46796">
    <property type="entry name" value="HTH-TYPE TRANSCRIPTIONAL ACTIVATOR RHAS-RELATED"/>
    <property type="match status" value="1"/>
</dbReference>
<proteinExistence type="predicted"/>
<dbReference type="EMBL" id="JAGSPD010000022">
    <property type="protein sequence ID" value="MBV7270688.1"/>
    <property type="molecule type" value="Genomic_DNA"/>
</dbReference>
<dbReference type="Pfam" id="PF12833">
    <property type="entry name" value="HTH_18"/>
    <property type="match status" value="1"/>
</dbReference>
<evidence type="ECO:0000259" key="4">
    <source>
        <dbReference type="PROSITE" id="PS01124"/>
    </source>
</evidence>
<dbReference type="PROSITE" id="PS01124">
    <property type="entry name" value="HTH_ARAC_FAMILY_2"/>
    <property type="match status" value="1"/>
</dbReference>
<accession>A0A9X1FCQ9</accession>
<gene>
    <name evidence="5" type="ORF">KCG49_15980</name>
</gene>
<dbReference type="SMART" id="SM00342">
    <property type="entry name" value="HTH_ARAC"/>
    <property type="match status" value="1"/>
</dbReference>
<evidence type="ECO:0000313" key="6">
    <source>
        <dbReference type="Proteomes" id="UP001138894"/>
    </source>
</evidence>
<dbReference type="InterPro" id="IPR018060">
    <property type="entry name" value="HTH_AraC"/>
</dbReference>
<comment type="caution">
    <text evidence="5">The sequence shown here is derived from an EMBL/GenBank/DDBJ whole genome shotgun (WGS) entry which is preliminary data.</text>
</comment>
<dbReference type="GO" id="GO:0043565">
    <property type="term" value="F:sequence-specific DNA binding"/>
    <property type="evidence" value="ECO:0007669"/>
    <property type="project" value="InterPro"/>
</dbReference>
<dbReference type="Proteomes" id="UP001138894">
    <property type="component" value="Unassembled WGS sequence"/>
</dbReference>
<dbReference type="InterPro" id="IPR050204">
    <property type="entry name" value="AraC_XylS_family_regulators"/>
</dbReference>
<dbReference type="PANTHER" id="PTHR46796:SF13">
    <property type="entry name" value="HTH-TYPE TRANSCRIPTIONAL ACTIVATOR RHAS"/>
    <property type="match status" value="1"/>
</dbReference>
<name>A0A9X1FCQ9_9FLAO</name>
<evidence type="ECO:0000256" key="1">
    <source>
        <dbReference type="ARBA" id="ARBA00023015"/>
    </source>
</evidence>
<evidence type="ECO:0000256" key="2">
    <source>
        <dbReference type="ARBA" id="ARBA00023125"/>
    </source>
</evidence>
<dbReference type="GO" id="GO:0003700">
    <property type="term" value="F:DNA-binding transcription factor activity"/>
    <property type="evidence" value="ECO:0007669"/>
    <property type="project" value="InterPro"/>
</dbReference>
<feature type="domain" description="HTH araC/xylS-type" evidence="4">
    <location>
        <begin position="172"/>
        <end position="253"/>
    </location>
</feature>
<dbReference type="AlphaFoldDB" id="A0A9X1FCQ9"/>
<organism evidence="5 6">
    <name type="scientific">Winogradskyella luteola</name>
    <dbReference type="NCBI Taxonomy" id="2828330"/>
    <lineage>
        <taxon>Bacteria</taxon>
        <taxon>Pseudomonadati</taxon>
        <taxon>Bacteroidota</taxon>
        <taxon>Flavobacteriia</taxon>
        <taxon>Flavobacteriales</taxon>
        <taxon>Flavobacteriaceae</taxon>
        <taxon>Winogradskyella</taxon>
    </lineage>
</organism>
<keyword evidence="6" id="KW-1185">Reference proteome</keyword>
<keyword evidence="1" id="KW-0805">Transcription regulation</keyword>
<protein>
    <submittedName>
        <fullName evidence="5">AraC family transcriptional regulator</fullName>
    </submittedName>
</protein>
<dbReference type="RefSeq" id="WP_218547945.1">
    <property type="nucleotide sequence ID" value="NZ_JAGSPD010000022.1"/>
</dbReference>
<evidence type="ECO:0000256" key="3">
    <source>
        <dbReference type="ARBA" id="ARBA00023163"/>
    </source>
</evidence>
<keyword evidence="2" id="KW-0238">DNA-binding</keyword>
<reference evidence="5" key="1">
    <citation type="submission" date="2021-04" db="EMBL/GenBank/DDBJ databases">
        <authorList>
            <person name="Pira H."/>
            <person name="Risdian C."/>
            <person name="Wink J."/>
        </authorList>
    </citation>
    <scope>NUCLEOTIDE SEQUENCE</scope>
    <source>
        <strain evidence="5">WHY3</strain>
    </source>
</reference>
<evidence type="ECO:0000313" key="5">
    <source>
        <dbReference type="EMBL" id="MBV7270688.1"/>
    </source>
</evidence>